<dbReference type="Pfam" id="PF00246">
    <property type="entry name" value="Peptidase_M14"/>
    <property type="match status" value="1"/>
</dbReference>
<evidence type="ECO:0000256" key="6">
    <source>
        <dbReference type="ARBA" id="ARBA00023049"/>
    </source>
</evidence>
<dbReference type="SMART" id="SM00631">
    <property type="entry name" value="Zn_pept"/>
    <property type="match status" value="1"/>
</dbReference>
<dbReference type="AlphaFoldDB" id="D3PX83"/>
<reference evidence="10 11" key="1">
    <citation type="journal article" date="2009" name="Stand. Genomic Sci.">
        <title>Complete genome sequence of Stackebrandtia nassauensis type strain (LLR-40K-21).</title>
        <authorList>
            <person name="Munk C."/>
            <person name="Lapidus A."/>
            <person name="Copeland A."/>
            <person name="Jando M."/>
            <person name="Mayilraj S."/>
            <person name="Glavina Del Rio T."/>
            <person name="Nolan M."/>
            <person name="Chen F."/>
            <person name="Lucas S."/>
            <person name="Tice H."/>
            <person name="Cheng J.F."/>
            <person name="Han C."/>
            <person name="Detter J.C."/>
            <person name="Bruce D."/>
            <person name="Goodwin L."/>
            <person name="Chain P."/>
            <person name="Pitluck S."/>
            <person name="Goker M."/>
            <person name="Ovchinikova G."/>
            <person name="Pati A."/>
            <person name="Ivanova N."/>
            <person name="Mavromatis K."/>
            <person name="Chen A."/>
            <person name="Palaniappan K."/>
            <person name="Land M."/>
            <person name="Hauser L."/>
            <person name="Chang Y.J."/>
            <person name="Jeffries C.D."/>
            <person name="Bristow J."/>
            <person name="Eisen J.A."/>
            <person name="Markowitz V."/>
            <person name="Hugenholtz P."/>
            <person name="Kyrpides N.C."/>
            <person name="Klenk H.P."/>
        </authorList>
    </citation>
    <scope>NUCLEOTIDE SEQUENCE [LARGE SCALE GENOMIC DNA]</scope>
    <source>
        <strain evidence="11">DSM 44728 / CIP 108903 / NRRL B-16338 / NBRC 102104 / LLR-40K-21</strain>
    </source>
</reference>
<dbReference type="PANTHER" id="PTHR11705">
    <property type="entry name" value="PROTEASE FAMILY M14 CARBOXYPEPTIDASE A,B"/>
    <property type="match status" value="1"/>
</dbReference>
<feature type="signal peptide" evidence="8">
    <location>
        <begin position="1"/>
        <end position="28"/>
    </location>
</feature>
<evidence type="ECO:0000256" key="2">
    <source>
        <dbReference type="ARBA" id="ARBA00005988"/>
    </source>
</evidence>
<dbReference type="GO" id="GO:0005615">
    <property type="term" value="C:extracellular space"/>
    <property type="evidence" value="ECO:0007669"/>
    <property type="project" value="TreeGrafter"/>
</dbReference>
<proteinExistence type="inferred from homology"/>
<feature type="chain" id="PRO_5003048437" evidence="8">
    <location>
        <begin position="29"/>
        <end position="440"/>
    </location>
</feature>
<evidence type="ECO:0000256" key="4">
    <source>
        <dbReference type="ARBA" id="ARBA00022801"/>
    </source>
</evidence>
<keyword evidence="8" id="KW-0732">Signal</keyword>
<dbReference type="HOGENOM" id="CLU_022371_0_0_11"/>
<dbReference type="STRING" id="446470.Snas_1643"/>
<evidence type="ECO:0000259" key="9">
    <source>
        <dbReference type="PROSITE" id="PS52035"/>
    </source>
</evidence>
<dbReference type="EMBL" id="CP001778">
    <property type="protein sequence ID" value="ADD41346.1"/>
    <property type="molecule type" value="Genomic_DNA"/>
</dbReference>
<dbReference type="RefSeq" id="WP_013016917.1">
    <property type="nucleotide sequence ID" value="NC_013947.1"/>
</dbReference>
<dbReference type="Gene3D" id="3.40.630.10">
    <property type="entry name" value="Zn peptidases"/>
    <property type="match status" value="1"/>
</dbReference>
<keyword evidence="3" id="KW-0645">Protease</keyword>
<name>D3PX83_STANL</name>
<evidence type="ECO:0000313" key="10">
    <source>
        <dbReference type="EMBL" id="ADD41346.1"/>
    </source>
</evidence>
<feature type="domain" description="Peptidase M14" evidence="9">
    <location>
        <begin position="107"/>
        <end position="433"/>
    </location>
</feature>
<dbReference type="KEGG" id="sna:Snas_1643"/>
<dbReference type="GO" id="GO:0006508">
    <property type="term" value="P:proteolysis"/>
    <property type="evidence" value="ECO:0007669"/>
    <property type="project" value="UniProtKB-KW"/>
</dbReference>
<keyword evidence="6" id="KW-0482">Metalloprotease</keyword>
<dbReference type="SUPFAM" id="SSF53187">
    <property type="entry name" value="Zn-dependent exopeptidases"/>
    <property type="match status" value="1"/>
</dbReference>
<keyword evidence="4" id="KW-0378">Hydrolase</keyword>
<feature type="active site" description="Proton donor/acceptor" evidence="7">
    <location>
        <position position="398"/>
    </location>
</feature>
<evidence type="ECO:0000256" key="1">
    <source>
        <dbReference type="ARBA" id="ARBA00001947"/>
    </source>
</evidence>
<dbReference type="eggNOG" id="COG2866">
    <property type="taxonomic scope" value="Bacteria"/>
</dbReference>
<dbReference type="InterPro" id="IPR000834">
    <property type="entry name" value="Peptidase_M14"/>
</dbReference>
<sequence>MRSKKIKVSLLAVTALTLSGLTASPAAADGASEPLIWEVPDVSVSQAIKLTDAGFDVIDYEDDGELTVVGDRRVAKKLRDRGFEPRYVDTVYKDVEPSAKADAFGTYYGGYKTPDLHLKHLDDVAAAKPNLAQVYDIGNSWRKTVGQGGHDIKAICLTNRQPGDCQLSPNSTKPRISIISQIHAREIATGEITWRWIDYLANGYGSNAKVTQLLNSTEVWVVPIVNPDGVDIVASGGNSPRLQRKNANNTYGSCSGTQRGVDLNRNHTHKWGGASSQPCAETYQGPRRGSEPEIAAIEGFFAKIHPDQRGPGDTDPAPANTRDVMISLHSYGNYIIVPWGYTTTRPPNDSALRSLGQRMAASNGYRVGNAAGTVGYLASGTTDDFTYGAFGIASFTYEVGGGSGQCGGFLPAYSCLDSSLWPINRDAIMTGALDAASPYS</sequence>
<dbReference type="OrthoDB" id="5240362at2"/>
<dbReference type="Proteomes" id="UP000000844">
    <property type="component" value="Chromosome"/>
</dbReference>
<dbReference type="GO" id="GO:0008270">
    <property type="term" value="F:zinc ion binding"/>
    <property type="evidence" value="ECO:0007669"/>
    <property type="project" value="InterPro"/>
</dbReference>
<dbReference type="GO" id="GO:0004181">
    <property type="term" value="F:metallocarboxypeptidase activity"/>
    <property type="evidence" value="ECO:0007669"/>
    <property type="project" value="InterPro"/>
</dbReference>
<evidence type="ECO:0000256" key="5">
    <source>
        <dbReference type="ARBA" id="ARBA00022833"/>
    </source>
</evidence>
<evidence type="ECO:0000256" key="3">
    <source>
        <dbReference type="ARBA" id="ARBA00022670"/>
    </source>
</evidence>
<evidence type="ECO:0000256" key="8">
    <source>
        <dbReference type="SAM" id="SignalP"/>
    </source>
</evidence>
<organism evidence="10 11">
    <name type="scientific">Stackebrandtia nassauensis (strain DSM 44728 / CIP 108903 / NRRL B-16338 / NBRC 102104 / LLR-40K-21)</name>
    <dbReference type="NCBI Taxonomy" id="446470"/>
    <lineage>
        <taxon>Bacteria</taxon>
        <taxon>Bacillati</taxon>
        <taxon>Actinomycetota</taxon>
        <taxon>Actinomycetes</taxon>
        <taxon>Glycomycetales</taxon>
        <taxon>Glycomycetaceae</taxon>
        <taxon>Stackebrandtia</taxon>
    </lineage>
</organism>
<gene>
    <name evidence="10" type="ordered locus">Snas_1643</name>
</gene>
<dbReference type="PROSITE" id="PS52035">
    <property type="entry name" value="PEPTIDASE_M14"/>
    <property type="match status" value="1"/>
</dbReference>
<evidence type="ECO:0000256" key="7">
    <source>
        <dbReference type="PROSITE-ProRule" id="PRU01379"/>
    </source>
</evidence>
<protein>
    <submittedName>
        <fullName evidence="10">Peptidase M14 carboxypeptidase A</fullName>
    </submittedName>
</protein>
<comment type="cofactor">
    <cofactor evidence="1">
        <name>Zn(2+)</name>
        <dbReference type="ChEBI" id="CHEBI:29105"/>
    </cofactor>
</comment>
<evidence type="ECO:0000313" key="11">
    <source>
        <dbReference type="Proteomes" id="UP000000844"/>
    </source>
</evidence>
<accession>D3PX83</accession>
<dbReference type="PANTHER" id="PTHR11705:SF143">
    <property type="entry name" value="SLL0236 PROTEIN"/>
    <property type="match status" value="1"/>
</dbReference>
<keyword evidence="5" id="KW-0862">Zinc</keyword>
<comment type="similarity">
    <text evidence="2 7">Belongs to the peptidase M14 family.</text>
</comment>
<keyword evidence="11" id="KW-1185">Reference proteome</keyword>
<keyword evidence="10" id="KW-0121">Carboxypeptidase</keyword>